<dbReference type="RefSeq" id="XP_012656426.1">
    <property type="nucleotide sequence ID" value="XM_012800972.1"/>
</dbReference>
<dbReference type="Proteomes" id="UP000009168">
    <property type="component" value="Unassembled WGS sequence"/>
</dbReference>
<gene>
    <name evidence="2" type="ORF">TTHERM_002653503</name>
</gene>
<keyword evidence="3" id="KW-1185">Reference proteome</keyword>
<organism evidence="2 3">
    <name type="scientific">Tetrahymena thermophila (strain SB210)</name>
    <dbReference type="NCBI Taxonomy" id="312017"/>
    <lineage>
        <taxon>Eukaryota</taxon>
        <taxon>Sar</taxon>
        <taxon>Alveolata</taxon>
        <taxon>Ciliophora</taxon>
        <taxon>Intramacronucleata</taxon>
        <taxon>Oligohymenophorea</taxon>
        <taxon>Hymenostomatida</taxon>
        <taxon>Tetrahymenina</taxon>
        <taxon>Tetrahymenidae</taxon>
        <taxon>Tetrahymena</taxon>
    </lineage>
</organism>
<dbReference type="EMBL" id="GG662237">
    <property type="protein sequence ID" value="EWS71039.1"/>
    <property type="molecule type" value="Genomic_DNA"/>
</dbReference>
<proteinExistence type="predicted"/>
<sequence length="73" mass="8700">AVVNLFFINQLIHLVQLHLILRLIDSNQFKASLIFNMIKQEHVKFSINSNQKAQSQSEKTNERINQFIIIWHR</sequence>
<feature type="chain" id="PRO_5004905916" description="Transmembrane protein" evidence="1">
    <location>
        <begin position="18"/>
        <end position="73"/>
    </location>
</feature>
<feature type="non-terminal residue" evidence="2">
    <location>
        <position position="73"/>
    </location>
</feature>
<name>W7XDX3_TETTS</name>
<evidence type="ECO:0000256" key="1">
    <source>
        <dbReference type="SAM" id="SignalP"/>
    </source>
</evidence>
<evidence type="ECO:0008006" key="4">
    <source>
        <dbReference type="Google" id="ProtNLM"/>
    </source>
</evidence>
<dbReference type="AlphaFoldDB" id="W7XDX3"/>
<evidence type="ECO:0000313" key="2">
    <source>
        <dbReference type="EMBL" id="EWS71039.1"/>
    </source>
</evidence>
<dbReference type="InParanoid" id="W7XDX3"/>
<dbReference type="KEGG" id="tet:TTHERM_002653503"/>
<evidence type="ECO:0000313" key="3">
    <source>
        <dbReference type="Proteomes" id="UP000009168"/>
    </source>
</evidence>
<reference evidence="3" key="1">
    <citation type="journal article" date="2006" name="PLoS Biol.">
        <title>Macronuclear genome sequence of the ciliate Tetrahymena thermophila, a model eukaryote.</title>
        <authorList>
            <person name="Eisen J.A."/>
            <person name="Coyne R.S."/>
            <person name="Wu M."/>
            <person name="Wu D."/>
            <person name="Thiagarajan M."/>
            <person name="Wortman J.R."/>
            <person name="Badger J.H."/>
            <person name="Ren Q."/>
            <person name="Amedeo P."/>
            <person name="Jones K.M."/>
            <person name="Tallon L.J."/>
            <person name="Delcher A.L."/>
            <person name="Salzberg S.L."/>
            <person name="Silva J.C."/>
            <person name="Haas B.J."/>
            <person name="Majoros W.H."/>
            <person name="Farzad M."/>
            <person name="Carlton J.M."/>
            <person name="Smith R.K. Jr."/>
            <person name="Garg J."/>
            <person name="Pearlman R.E."/>
            <person name="Karrer K.M."/>
            <person name="Sun L."/>
            <person name="Manning G."/>
            <person name="Elde N.C."/>
            <person name="Turkewitz A.P."/>
            <person name="Asai D.J."/>
            <person name="Wilkes D.E."/>
            <person name="Wang Y."/>
            <person name="Cai H."/>
            <person name="Collins K."/>
            <person name="Stewart B.A."/>
            <person name="Lee S.R."/>
            <person name="Wilamowska K."/>
            <person name="Weinberg Z."/>
            <person name="Ruzzo W.L."/>
            <person name="Wloga D."/>
            <person name="Gaertig J."/>
            <person name="Frankel J."/>
            <person name="Tsao C.-C."/>
            <person name="Gorovsky M.A."/>
            <person name="Keeling P.J."/>
            <person name="Waller R.F."/>
            <person name="Patron N.J."/>
            <person name="Cherry J.M."/>
            <person name="Stover N.A."/>
            <person name="Krieger C.J."/>
            <person name="del Toro C."/>
            <person name="Ryder H.F."/>
            <person name="Williamson S.C."/>
            <person name="Barbeau R.A."/>
            <person name="Hamilton E.P."/>
            <person name="Orias E."/>
        </authorList>
    </citation>
    <scope>NUCLEOTIDE SEQUENCE [LARGE SCALE GENOMIC DNA]</scope>
    <source>
        <strain evidence="3">SB210</strain>
    </source>
</reference>
<dbReference type="GeneID" id="24442723"/>
<accession>W7XDX3</accession>
<feature type="signal peptide" evidence="1">
    <location>
        <begin position="1"/>
        <end position="17"/>
    </location>
</feature>
<feature type="non-terminal residue" evidence="2">
    <location>
        <position position="1"/>
    </location>
</feature>
<keyword evidence="1" id="KW-0732">Signal</keyword>
<protein>
    <recommendedName>
        <fullName evidence="4">Transmembrane protein</fullName>
    </recommendedName>
</protein>